<dbReference type="AlphaFoldDB" id="A0A1G4JAM5"/>
<accession>A0A1G4JAM5</accession>
<dbReference type="Proteomes" id="UP000190274">
    <property type="component" value="Chromosome E"/>
</dbReference>
<keyword evidence="6" id="KW-0472">Membrane</keyword>
<dbReference type="GO" id="GO:0016409">
    <property type="term" value="F:palmitoyltransferase activity"/>
    <property type="evidence" value="ECO:0007669"/>
    <property type="project" value="EnsemblFungi"/>
</dbReference>
<protein>
    <recommendedName>
        <fullName evidence="4">Ras modification protein ERF4</fullName>
    </recommendedName>
</protein>
<evidence type="ECO:0000256" key="2">
    <source>
        <dbReference type="ARBA" id="ARBA00007732"/>
    </source>
</evidence>
<evidence type="ECO:0000256" key="5">
    <source>
        <dbReference type="ARBA" id="ARBA00022824"/>
    </source>
</evidence>
<proteinExistence type="inferred from homology"/>
<evidence type="ECO:0000313" key="8">
    <source>
        <dbReference type="EMBL" id="SCU86853.1"/>
    </source>
</evidence>
<dbReference type="PANTHER" id="PTHR13254">
    <property type="entry name" value="GOLGI AUTOANTIGEN, GOLGIN SUBFAMILY A, 7"/>
    <property type="match status" value="1"/>
</dbReference>
<evidence type="ECO:0000256" key="4">
    <source>
        <dbReference type="ARBA" id="ARBA00018463"/>
    </source>
</evidence>
<name>A0A1G4JAM5_9SACH</name>
<evidence type="ECO:0000256" key="3">
    <source>
        <dbReference type="ARBA" id="ARBA00011396"/>
    </source>
</evidence>
<dbReference type="PANTHER" id="PTHR13254:SF0">
    <property type="entry name" value="GOLGIN SUBFAMILY A MEMBER 7_ERF4 DOMAIN-CONTAINING PROTEIN"/>
    <property type="match status" value="1"/>
</dbReference>
<keyword evidence="5" id="KW-0256">Endoplasmic reticulum</keyword>
<evidence type="ECO:0000313" key="9">
    <source>
        <dbReference type="Proteomes" id="UP000190274"/>
    </source>
</evidence>
<dbReference type="InterPro" id="IPR051371">
    <property type="entry name" value="Ras_palmitoyltransferase"/>
</dbReference>
<organism evidence="8 9">
    <name type="scientific">Lachancea dasiensis</name>
    <dbReference type="NCBI Taxonomy" id="1072105"/>
    <lineage>
        <taxon>Eukaryota</taxon>
        <taxon>Fungi</taxon>
        <taxon>Dikarya</taxon>
        <taxon>Ascomycota</taxon>
        <taxon>Saccharomycotina</taxon>
        <taxon>Saccharomycetes</taxon>
        <taxon>Saccharomycetales</taxon>
        <taxon>Saccharomycetaceae</taxon>
        <taxon>Lachancea</taxon>
    </lineage>
</organism>
<dbReference type="STRING" id="1266660.A0A1G4JAM5"/>
<evidence type="ECO:0000259" key="7">
    <source>
        <dbReference type="Pfam" id="PF10256"/>
    </source>
</evidence>
<dbReference type="Pfam" id="PF10256">
    <property type="entry name" value="Erf4"/>
    <property type="match status" value="1"/>
</dbReference>
<keyword evidence="9" id="KW-1185">Reference proteome</keyword>
<dbReference type="InterPro" id="IPR019383">
    <property type="entry name" value="Golgin_A_7/ERF4"/>
</dbReference>
<sequence length="243" mass="27794">MNSTLESLSSDKENPDLVKSKAPLFFNYHEFSVTRYFDLETQLMSDHPQDLALCITHFPNVYTAMDSQQYFETRLVRIPRRFDVHVDVPSFSTQLPGQEPAALVGSHGGDRFVPRGVYQNQAFGLWSVSPLSNYMTSAEFREVVDTVNNYLLRAYSTDSWWNLASAILDTLTFHMWNSIAIRVFRSPLQDLENYVETLNESASFKEKKLRLISPRRSGYLSVCCLRVFPACRSNLIGPSAKNL</sequence>
<evidence type="ECO:0000256" key="1">
    <source>
        <dbReference type="ARBA" id="ARBA00004406"/>
    </source>
</evidence>
<comment type="subunit">
    <text evidence="3">Interacts with ERF2.</text>
</comment>
<reference evidence="9" key="1">
    <citation type="submission" date="2016-03" db="EMBL/GenBank/DDBJ databases">
        <authorList>
            <person name="Devillers H."/>
        </authorList>
    </citation>
    <scope>NUCLEOTIDE SEQUENCE [LARGE SCALE GENOMIC DNA]</scope>
</reference>
<comment type="subcellular location">
    <subcellularLocation>
        <location evidence="1">Endoplasmic reticulum membrane</location>
        <topology evidence="1">Peripheral membrane protein</topology>
    </subcellularLocation>
</comment>
<dbReference type="GO" id="GO:0031211">
    <property type="term" value="C:endoplasmic reticulum palmitoyltransferase complex"/>
    <property type="evidence" value="ECO:0007669"/>
    <property type="project" value="EnsemblFungi"/>
</dbReference>
<evidence type="ECO:0000256" key="6">
    <source>
        <dbReference type="ARBA" id="ARBA00023136"/>
    </source>
</evidence>
<feature type="domain" description="Golgin subfamily A member 7/ERF4" evidence="7">
    <location>
        <begin position="76"/>
        <end position="223"/>
    </location>
</feature>
<dbReference type="GO" id="GO:0006612">
    <property type="term" value="P:protein targeting to membrane"/>
    <property type="evidence" value="ECO:0007669"/>
    <property type="project" value="EnsemblFungi"/>
</dbReference>
<gene>
    <name evidence="8" type="ORF">LADA_0E00650G</name>
</gene>
<comment type="similarity">
    <text evidence="2">Belongs to the ERF4 family.</text>
</comment>
<dbReference type="OrthoDB" id="5377273at2759"/>
<dbReference type="EMBL" id="LT598455">
    <property type="protein sequence ID" value="SCU86853.1"/>
    <property type="molecule type" value="Genomic_DNA"/>
</dbReference>
<dbReference type="GO" id="GO:0005789">
    <property type="term" value="C:endoplasmic reticulum membrane"/>
    <property type="evidence" value="ECO:0007669"/>
    <property type="project" value="UniProtKB-SubCell"/>
</dbReference>